<gene>
    <name evidence="2" type="ORF">BDK89_4108</name>
</gene>
<keyword evidence="1" id="KW-0732">Signal</keyword>
<dbReference type="NCBIfam" id="NF038114">
    <property type="entry name" value="rightmost"/>
    <property type="match status" value="1"/>
</dbReference>
<feature type="chain" id="PRO_5020855281" evidence="1">
    <location>
        <begin position="32"/>
        <end position="2176"/>
    </location>
</feature>
<feature type="signal peptide" evidence="1">
    <location>
        <begin position="1"/>
        <end position="31"/>
    </location>
</feature>
<name>A0A4R7I487_9ACTN</name>
<organism evidence="2 3">
    <name type="scientific">Ilumatobacter fluminis</name>
    <dbReference type="NCBI Taxonomy" id="467091"/>
    <lineage>
        <taxon>Bacteria</taxon>
        <taxon>Bacillati</taxon>
        <taxon>Actinomycetota</taxon>
        <taxon>Acidimicrobiia</taxon>
        <taxon>Acidimicrobiales</taxon>
        <taxon>Ilumatobacteraceae</taxon>
        <taxon>Ilumatobacter</taxon>
    </lineage>
</organism>
<dbReference type="Gene3D" id="2.60.40.1120">
    <property type="entry name" value="Carboxypeptidase-like, regulatory domain"/>
    <property type="match status" value="3"/>
</dbReference>
<dbReference type="NCBIfam" id="NF041766">
    <property type="entry name" value="choice_anch_U"/>
    <property type="match status" value="1"/>
</dbReference>
<dbReference type="InterPro" id="IPR013784">
    <property type="entry name" value="Carb-bd-like_fold"/>
</dbReference>
<dbReference type="EMBL" id="SOAU01000001">
    <property type="protein sequence ID" value="TDT18487.1"/>
    <property type="molecule type" value="Genomic_DNA"/>
</dbReference>
<protein>
    <submittedName>
        <fullName evidence="2">Carboxypeptidase family protein</fullName>
    </submittedName>
</protein>
<keyword evidence="2" id="KW-0121">Carboxypeptidase</keyword>
<dbReference type="OrthoDB" id="5718261at2"/>
<comment type="caution">
    <text evidence="2">The sequence shown here is derived from an EMBL/GenBank/DDBJ whole genome shotgun (WGS) entry which is preliminary data.</text>
</comment>
<dbReference type="InterPro" id="IPR053784">
    <property type="entry name" value="Choice_anch_U_dom"/>
</dbReference>
<dbReference type="GO" id="GO:0030246">
    <property type="term" value="F:carbohydrate binding"/>
    <property type="evidence" value="ECO:0007669"/>
    <property type="project" value="InterPro"/>
</dbReference>
<sequence>MGGLMRLIARVTAVAVVASTGAVITHQSVSAADPTIVQGVVTDMTVADGAEGVAVQVMTGAGVEQKPTTVAEVLSDEFGFYSIDVTAWDDEPLHLNVVDPTRRLGAEFFVPVALTPETTNTVNHDLDLGGVINGSVRTQDWWFIEDACATITNLSGDVVVPYEWIGTCSGEWGWFQLPALPPGEYLLDFGTPSPGEAYPVFDFAVTAVAGEQYWYDVIMPLPPNTTISAAVTDGTDPVDDMRIVAHTTDRNGEFRARDMEPTGEPGEYSVYLGGIGFGSEPFTVDALSTSPSLASDVGATIALQPGYDEAIGFTLQPGSYLEGEITGPDNEPVSGACVVLEDLTGEPVLRPDHAPCTDETGTFATYSVPAGTYQARIVAPDGLDSRVIGPFTITPGSPAFETIQLDEFPPTLIAGLVRDEVTEQPLPDVRVKVRGTDAYGQLFGQEVVTGADGLYELDLTMFELTGDALIVDAIDETGTHAASLMNEVYLQHGYTELIGFDLDAGGRFVGDVTDVSTGFALEGACVRVYDATGTTLAVPSDYSPCTGTDGRFETVGLAPGDYVLEFVAPFNYETLTTTAVTIVAGSDTEVDGELAPVVTGIEGLVVEQGTTTPIEGVTVAARVETADGEQWLTTSTDIDGEFAIDLSDDLPLSTVLLDAVDPDGDYASVFEVPLDVQQGYVELIEIGMEPGGTIEGTITTPAPDLLPIEGACVTVRNDVGDDVFPAHAPICSDENGDYATRGLPAGDYTLDVVPPSNVYLGTTDLPATITSGVTTLDLELEARPPATISGYVTDNADEPVFNARVRVRTEAGAVVAETYSDNSGFYIVTVAEGTYELVVGAPNGDGEFVPAEFYPFGETTKNIQVGAFTYPVSGELLLEGVPSLGWVSCGGAFGSAREEWVWDPVTETEDVVYVPYSFEVLPGSYECGVGFQGREGAADWNFVLRDTVPLEVSGPTTYDAAVDDVVDVTVSVVDGAGAPVSNVGEVSLSWNAPWVWDPVTETESYVGVPVAGTSLEVWRAEGMAWGESSPVFRVPDGLTGVEVRVNLENGLEFNETIDINGGGVAFLEIEVPDFETVSGELLLEGVPSLGWVSCGGAFGSAREEWVWDPVTETEDVVYVPYSFEVLPGSYECGVGFQGREGAADWNFVLRDTVPLEVSGPTTYDAAVDDVVDVTVSVVDGAGAPVSNVGEVSLSWNAPWVWDPVTETESYVGVPVAGTSLEVWRAEGMAWGESSPVFRVPDGLTGVEVRVNLENGLEFNETIDINGGGVAFLEIEVPDFETVSGELLLEGVPSLGWVSCGGAFGSAREEWVWDPVTETEDVVYVPYSFEVLPGSYECGVGFQGREGAADWNFVLRDTVPLEVSGPTTYDAAVDDVVDVTVSVVDGAGAPVSNVGEVSLSWNAPWVWDPVTETESYVGVPVAGTSLEVWRAEGMAWGESSPVFRVPDGLTGVEVRVNLENGLEFNETIDINGDTGAILYLIDPGIWFVGSSGDSFDDDNVDDITEALAPNQGDGNNDGFPDYDQNNVTSLPSYTGNYVTVEVENGKTFTNVRAVDPVADVTVETPVPSSYTLPEGLLDFRIDGLTPGETVDVIIYTESVEGVTGYAKYDRETKGWYQLPSELVDIVEFDPLHPNRGPHVIVSLTDGGVGDDDGAENGTIIDPGGLLIQSSTEGDDTPPVVTGTISPAPNVDGWNNTPASVSWVAVDAVSGATQPAPITVNDTGFTTVTSNDSCDESGNCAPGVVVVKIDTAAPTIEAIVTPAPNDAGWNNGPVTVSYDCVDDLSGVTFCSDADTVDGEGSDQQVIGFANDTAGNTVNATTSVNIDTTPPAITCGAPITVGRGSSSTLEASVDDALSGVASPTVDVPLDTSTVGTFSATVTATDLAGNPASTQCEYSVELGDDTPPTITATFDPEPNAAGWHTGDVEVSFECADDESGVATCPAPITFTDEGADQQHTVGATDEAGNAASTTVVVNIDRTEPDVTVLGVGDGPYAVSAPPTPTCSTTDALSGVATDASLVVTGGNEHGVGTFTASCVGAVDTAGNEGGASATYEVRYNRADGVFTGGPVVAWDPDDQVTNSGRRGRTYPMEWELYGADGGLVADLDAVESVIAYRSVDCDSPATNDLGGESTTLTQSLRLTDDGAFHLNWKSPKETGCFVLVISLDDASIIVARFRLR</sequence>
<dbReference type="Pfam" id="PF13620">
    <property type="entry name" value="CarboxypepD_reg"/>
    <property type="match status" value="1"/>
</dbReference>
<dbReference type="GO" id="GO:0004180">
    <property type="term" value="F:carboxypeptidase activity"/>
    <property type="evidence" value="ECO:0007669"/>
    <property type="project" value="UniProtKB-KW"/>
</dbReference>
<evidence type="ECO:0000256" key="1">
    <source>
        <dbReference type="SAM" id="SignalP"/>
    </source>
</evidence>
<dbReference type="SUPFAM" id="SSF49452">
    <property type="entry name" value="Starch-binding domain-like"/>
    <property type="match status" value="3"/>
</dbReference>
<proteinExistence type="predicted"/>
<evidence type="ECO:0000313" key="2">
    <source>
        <dbReference type="EMBL" id="TDT18487.1"/>
    </source>
</evidence>
<accession>A0A4R7I487</accession>
<dbReference type="SUPFAM" id="SSF49464">
    <property type="entry name" value="Carboxypeptidase regulatory domain-like"/>
    <property type="match status" value="2"/>
</dbReference>
<keyword evidence="3" id="KW-1185">Reference proteome</keyword>
<dbReference type="Proteomes" id="UP000294558">
    <property type="component" value="Unassembled WGS sequence"/>
</dbReference>
<reference evidence="2 3" key="1">
    <citation type="submission" date="2019-03" db="EMBL/GenBank/DDBJ databases">
        <title>Sequencing the genomes of 1000 actinobacteria strains.</title>
        <authorList>
            <person name="Klenk H.-P."/>
        </authorList>
    </citation>
    <scope>NUCLEOTIDE SEQUENCE [LARGE SCALE GENOMIC DNA]</scope>
    <source>
        <strain evidence="2 3">DSM 18936</strain>
    </source>
</reference>
<keyword evidence="2" id="KW-0645">Protease</keyword>
<dbReference type="InterPro" id="IPR008969">
    <property type="entry name" value="CarboxyPept-like_regulatory"/>
</dbReference>
<evidence type="ECO:0000313" key="3">
    <source>
        <dbReference type="Proteomes" id="UP000294558"/>
    </source>
</evidence>
<keyword evidence="2" id="KW-0378">Hydrolase</keyword>